<gene>
    <name evidence="2" type="ORF">PAI11_17670</name>
</gene>
<dbReference type="Gene3D" id="3.30.559.10">
    <property type="entry name" value="Chloramphenicol acetyltransferase-like domain"/>
    <property type="match status" value="1"/>
</dbReference>
<dbReference type="PANTHER" id="PTHR23151:SF90">
    <property type="entry name" value="DIHYDROLIPOYLLYSINE-RESIDUE ACETYLTRANSFERASE COMPONENT OF PYRUVATE DEHYDROGENASE COMPLEX, MITOCHONDRIAL-RELATED"/>
    <property type="match status" value="1"/>
</dbReference>
<organism evidence="2 3">
    <name type="scientific">Patulibacter medicamentivorans</name>
    <dbReference type="NCBI Taxonomy" id="1097667"/>
    <lineage>
        <taxon>Bacteria</taxon>
        <taxon>Bacillati</taxon>
        <taxon>Actinomycetota</taxon>
        <taxon>Thermoleophilia</taxon>
        <taxon>Solirubrobacterales</taxon>
        <taxon>Patulibacteraceae</taxon>
        <taxon>Patulibacter</taxon>
    </lineage>
</organism>
<proteinExistence type="predicted"/>
<sequence>MTVEPLSRIQRTIAQRMVEAKTTAPEFVLEVDVDMGAAVALRGELKQVAGEQPVPSFNDLVVRASALALREFPRANGAYGDDGFSLFERVNVGVAVAADDALVVPTIFDADRLALAQVAAETRRLAQRVRDGSIEPSELGGGTFTVSNLGMFGIDRFVAVLNPPQAAILAVGRMATQPVWDDAAGAFAPRPLMRLSLTCDHRILYGADAARFLGRIRERLESPLLLAL</sequence>
<evidence type="ECO:0000313" key="2">
    <source>
        <dbReference type="EMBL" id="EHN11349.1"/>
    </source>
</evidence>
<dbReference type="GO" id="GO:0006086">
    <property type="term" value="P:pyruvate decarboxylation to acetyl-CoA"/>
    <property type="evidence" value="ECO:0007669"/>
    <property type="project" value="InterPro"/>
</dbReference>
<name>H0E4N6_9ACTN</name>
<evidence type="ECO:0000313" key="3">
    <source>
        <dbReference type="Proteomes" id="UP000005143"/>
    </source>
</evidence>
<dbReference type="PATRIC" id="fig|1097667.3.peg.1749"/>
<keyword evidence="2" id="KW-0012">Acyltransferase</keyword>
<dbReference type="Pfam" id="PF00198">
    <property type="entry name" value="2-oxoacid_dh"/>
    <property type="match status" value="1"/>
</dbReference>
<dbReference type="EC" id="2.3.1.12" evidence="2"/>
<accession>H0E4N6</accession>
<evidence type="ECO:0000259" key="1">
    <source>
        <dbReference type="Pfam" id="PF00198"/>
    </source>
</evidence>
<keyword evidence="3" id="KW-1185">Reference proteome</keyword>
<dbReference type="Proteomes" id="UP000005143">
    <property type="component" value="Unassembled WGS sequence"/>
</dbReference>
<dbReference type="EMBL" id="AGUD01000112">
    <property type="protein sequence ID" value="EHN11349.1"/>
    <property type="molecule type" value="Genomic_DNA"/>
</dbReference>
<dbReference type="InterPro" id="IPR045257">
    <property type="entry name" value="E2/Pdx1"/>
</dbReference>
<dbReference type="PANTHER" id="PTHR23151">
    <property type="entry name" value="DIHYDROLIPOAMIDE ACETYL/SUCCINYL-TRANSFERASE-RELATED"/>
    <property type="match status" value="1"/>
</dbReference>
<dbReference type="GO" id="GO:0004742">
    <property type="term" value="F:dihydrolipoyllysine-residue acetyltransferase activity"/>
    <property type="evidence" value="ECO:0007669"/>
    <property type="project" value="UniProtKB-EC"/>
</dbReference>
<feature type="domain" description="2-oxoacid dehydrogenase acyltransferase catalytic" evidence="1">
    <location>
        <begin position="2"/>
        <end position="227"/>
    </location>
</feature>
<dbReference type="OrthoDB" id="9805770at2"/>
<keyword evidence="2" id="KW-0808">Transferase</keyword>
<dbReference type="SUPFAM" id="SSF52777">
    <property type="entry name" value="CoA-dependent acyltransferases"/>
    <property type="match status" value="1"/>
</dbReference>
<comment type="caution">
    <text evidence="2">The sequence shown here is derived from an EMBL/GenBank/DDBJ whole genome shotgun (WGS) entry which is preliminary data.</text>
</comment>
<dbReference type="AlphaFoldDB" id="H0E4N6"/>
<keyword evidence="2" id="KW-0670">Pyruvate</keyword>
<reference evidence="2 3" key="1">
    <citation type="journal article" date="2013" name="Biodegradation">
        <title>Quantitative proteomic analysis of ibuprofen-degrading Patulibacter sp. strain I11.</title>
        <authorList>
            <person name="Almeida B."/>
            <person name="Kjeldal H."/>
            <person name="Lolas I."/>
            <person name="Knudsen A.D."/>
            <person name="Carvalho G."/>
            <person name="Nielsen K.L."/>
            <person name="Barreto Crespo M.T."/>
            <person name="Stensballe A."/>
            <person name="Nielsen J.L."/>
        </authorList>
    </citation>
    <scope>NUCLEOTIDE SEQUENCE [LARGE SCALE GENOMIC DNA]</scope>
    <source>
        <strain evidence="2 3">I11</strain>
    </source>
</reference>
<dbReference type="InterPro" id="IPR001078">
    <property type="entry name" value="2-oxoacid_DH_actylTfrase"/>
</dbReference>
<dbReference type="InterPro" id="IPR023213">
    <property type="entry name" value="CAT-like_dom_sf"/>
</dbReference>
<dbReference type="GO" id="GO:0045254">
    <property type="term" value="C:pyruvate dehydrogenase complex"/>
    <property type="evidence" value="ECO:0007669"/>
    <property type="project" value="InterPro"/>
</dbReference>
<protein>
    <submittedName>
        <fullName evidence="2">Dihydrolipoamide acetyltransferase component of pyruvate dehydrogenase complex</fullName>
        <ecNumber evidence="2">2.3.1.12</ecNumber>
    </submittedName>
</protein>